<sequence>MVIFLRASFDEPEPAEQDLQRCGAILKEILRPCDPSEWASVLQEKSIGGSTELVRGLLYMTLTEKETPGMYQSLMSLASRDWVSATMEIIYYLAQTAKFPKMDPFARRQTAWLVGKMIESRSVAAPVIAAFLGLMRQVKGGNVSQENLALCHAVADILEQHMAALSTIDPVIQHSVFHLARVLVDHEKIPDLRQKEERLLVSLLSTHAQKCTVLGRDFIRLLMRIAKFPAIADLLSTLMHAPTPQTAHLPTIDKFLENVTMPDFQRSLLTQEMEAKLRFIHEKVKDPLHFTFIERFRRKYIPPESDSFYSDVVRFICTLITPNAALMQSSVVKRWRSITAILQGIRSPTSAQACKLAIYFDWLFSNPDNLIPALLEPGLSILLGNGQLHPKLTASMVEFLCDSAAKVWPDNQPRVYHCINAAMQKAMEPDVTFASISTTNHLAFNLAAGDIPAAQLPLLEPAREASPSYPMRFLETSNGGLGKPNPESHSTWANESGDKNLADGVSAADADDADNDDGTSTADAMQSYDALLDDLDDDAALLDLDDAGVEANVFPDRRAASEADADIGSKPDGADDAVVKDEMDDAVPLQRPLSEFDLEQLQAGGPDVANVSATLRNLLTRAYEQADDRVFEEARQELETISQRDRLAIPFVLVLELGIDLPQLQGDSSSESLWLVAYGRDELFPALQVRHTWALGA</sequence>
<evidence type="ECO:0000259" key="2">
    <source>
        <dbReference type="Pfam" id="PF10189"/>
    </source>
</evidence>
<feature type="domain" description="Integrator complex subunit 3 N-terminal" evidence="2">
    <location>
        <begin position="51"/>
        <end position="431"/>
    </location>
</feature>
<accession>A0ABR4NI94</accession>
<proteinExistence type="predicted"/>
<organism evidence="3 4">
    <name type="scientific">Polyrhizophydium stewartii</name>
    <dbReference type="NCBI Taxonomy" id="2732419"/>
    <lineage>
        <taxon>Eukaryota</taxon>
        <taxon>Fungi</taxon>
        <taxon>Fungi incertae sedis</taxon>
        <taxon>Chytridiomycota</taxon>
        <taxon>Chytridiomycota incertae sedis</taxon>
        <taxon>Chytridiomycetes</taxon>
        <taxon>Rhizophydiales</taxon>
        <taxon>Rhizophydiales incertae sedis</taxon>
        <taxon>Polyrhizophydium</taxon>
    </lineage>
</organism>
<comment type="caution">
    <text evidence="3">The sequence shown here is derived from an EMBL/GenBank/DDBJ whole genome shotgun (WGS) entry which is preliminary data.</text>
</comment>
<evidence type="ECO:0000256" key="1">
    <source>
        <dbReference type="SAM" id="MobiDB-lite"/>
    </source>
</evidence>
<dbReference type="InterPro" id="IPR019333">
    <property type="entry name" value="INTS3_N"/>
</dbReference>
<dbReference type="PANTHER" id="PTHR13587:SF7">
    <property type="entry name" value="INTEGRATOR COMPLEX SUBUNIT 3"/>
    <property type="match status" value="1"/>
</dbReference>
<keyword evidence="4" id="KW-1185">Reference proteome</keyword>
<dbReference type="EMBL" id="JADGIZ020000004">
    <property type="protein sequence ID" value="KAL2919184.1"/>
    <property type="molecule type" value="Genomic_DNA"/>
</dbReference>
<reference evidence="3 4" key="1">
    <citation type="submission" date="2023-09" db="EMBL/GenBank/DDBJ databases">
        <title>Pangenome analysis of Batrachochytrium dendrobatidis and related Chytrids.</title>
        <authorList>
            <person name="Yacoub M.N."/>
            <person name="Stajich J.E."/>
            <person name="James T.Y."/>
        </authorList>
    </citation>
    <scope>NUCLEOTIDE SEQUENCE [LARGE SCALE GENOMIC DNA]</scope>
    <source>
        <strain evidence="3 4">JEL0888</strain>
    </source>
</reference>
<dbReference type="PANTHER" id="PTHR13587">
    <property type="entry name" value="INTEGRATOR COMPLEX SUBUNIT 3"/>
    <property type="match status" value="1"/>
</dbReference>
<protein>
    <submittedName>
        <fullName evidence="3">Integrator complex subunit 3</fullName>
    </submittedName>
</protein>
<dbReference type="InterPro" id="IPR045334">
    <property type="entry name" value="INTS3"/>
</dbReference>
<evidence type="ECO:0000313" key="3">
    <source>
        <dbReference type="EMBL" id="KAL2919184.1"/>
    </source>
</evidence>
<gene>
    <name evidence="3" type="primary">INTS3</name>
    <name evidence="3" type="ORF">HK105_201459</name>
</gene>
<feature type="region of interest" description="Disordered" evidence="1">
    <location>
        <begin position="470"/>
        <end position="522"/>
    </location>
</feature>
<evidence type="ECO:0000313" key="4">
    <source>
        <dbReference type="Proteomes" id="UP001527925"/>
    </source>
</evidence>
<name>A0ABR4NI94_9FUNG</name>
<dbReference type="Pfam" id="PF10189">
    <property type="entry name" value="Ints3_N"/>
    <property type="match status" value="1"/>
</dbReference>
<dbReference type="Proteomes" id="UP001527925">
    <property type="component" value="Unassembled WGS sequence"/>
</dbReference>